<evidence type="ECO:0000259" key="1">
    <source>
        <dbReference type="Pfam" id="PF01408"/>
    </source>
</evidence>
<sequence>MKKYDVNYVTTDYRKIIDDDDIDLIFITTRHDTHAEIAIESLKKNKHTFVEKPLAIRKGDIETVIKFAKRSKGLLFVGFNRRYAPFTEKIKNEINDIPGPKIINYYVKTNILPLDHWALDPDIGGGRIIGEMVHFIDYINYLIDDEVKDVTAHQIDKNNKKLKTIDDISVSLEYSNGSIGNIVYSSIGSERFPKETVQIHTGSKSFVIDDFKRLYIYSKNVRKKKLWRQDKGHFNELVKVRDALRSEKMLFNLNQIYLTHKMAFE</sequence>
<dbReference type="SUPFAM" id="SSF51735">
    <property type="entry name" value="NAD(P)-binding Rossmann-fold domains"/>
    <property type="match status" value="1"/>
</dbReference>
<dbReference type="PANTHER" id="PTHR43377">
    <property type="entry name" value="BILIVERDIN REDUCTASE A"/>
    <property type="match status" value="1"/>
</dbReference>
<dbReference type="Pfam" id="PF22725">
    <property type="entry name" value="GFO_IDH_MocA_C3"/>
    <property type="match status" value="1"/>
</dbReference>
<dbReference type="EMBL" id="BARS01017613">
    <property type="protein sequence ID" value="GAF86363.1"/>
    <property type="molecule type" value="Genomic_DNA"/>
</dbReference>
<evidence type="ECO:0008006" key="4">
    <source>
        <dbReference type="Google" id="ProtNLM"/>
    </source>
</evidence>
<dbReference type="Gene3D" id="3.40.50.720">
    <property type="entry name" value="NAD(P)-binding Rossmann-like Domain"/>
    <property type="match status" value="1"/>
</dbReference>
<dbReference type="Pfam" id="PF01408">
    <property type="entry name" value="GFO_IDH_MocA"/>
    <property type="match status" value="1"/>
</dbReference>
<dbReference type="SUPFAM" id="SSF55347">
    <property type="entry name" value="Glyceraldehyde-3-phosphate dehydrogenase-like, C-terminal domain"/>
    <property type="match status" value="1"/>
</dbReference>
<organism evidence="3">
    <name type="scientific">marine sediment metagenome</name>
    <dbReference type="NCBI Taxonomy" id="412755"/>
    <lineage>
        <taxon>unclassified sequences</taxon>
        <taxon>metagenomes</taxon>
        <taxon>ecological metagenomes</taxon>
    </lineage>
</organism>
<feature type="domain" description="Gfo/Idh/MocA-like oxidoreductase N-terminal" evidence="1">
    <location>
        <begin position="3"/>
        <end position="79"/>
    </location>
</feature>
<feature type="domain" description="GFO/IDH/MocA-like oxidoreductase" evidence="2">
    <location>
        <begin position="115"/>
        <end position="191"/>
    </location>
</feature>
<dbReference type="InterPro" id="IPR051450">
    <property type="entry name" value="Gfo/Idh/MocA_Oxidoreductases"/>
</dbReference>
<protein>
    <recommendedName>
        <fullName evidence="4">Gfo/Idh/MocA-like oxidoreductase N-terminal domain-containing protein</fullName>
    </recommendedName>
</protein>
<reference evidence="3" key="1">
    <citation type="journal article" date="2014" name="Front. Microbiol.">
        <title>High frequency of phylogenetically diverse reductive dehalogenase-homologous genes in deep subseafloor sedimentary metagenomes.</title>
        <authorList>
            <person name="Kawai M."/>
            <person name="Futagami T."/>
            <person name="Toyoda A."/>
            <person name="Takaki Y."/>
            <person name="Nishi S."/>
            <person name="Hori S."/>
            <person name="Arai W."/>
            <person name="Tsubouchi T."/>
            <person name="Morono Y."/>
            <person name="Uchiyama I."/>
            <person name="Ito T."/>
            <person name="Fujiyama A."/>
            <person name="Inagaki F."/>
            <person name="Takami H."/>
        </authorList>
    </citation>
    <scope>NUCLEOTIDE SEQUENCE</scope>
    <source>
        <strain evidence="3">Expedition CK06-06</strain>
    </source>
</reference>
<proteinExistence type="predicted"/>
<dbReference type="GO" id="GO:0000166">
    <property type="term" value="F:nucleotide binding"/>
    <property type="evidence" value="ECO:0007669"/>
    <property type="project" value="InterPro"/>
</dbReference>
<dbReference type="PANTHER" id="PTHR43377:SF1">
    <property type="entry name" value="BILIVERDIN REDUCTASE A"/>
    <property type="match status" value="1"/>
</dbReference>
<accession>X0SYS5</accession>
<dbReference type="Gene3D" id="3.30.360.10">
    <property type="entry name" value="Dihydrodipicolinate Reductase, domain 2"/>
    <property type="match status" value="1"/>
</dbReference>
<name>X0SYS5_9ZZZZ</name>
<dbReference type="AlphaFoldDB" id="X0SYS5"/>
<gene>
    <name evidence="3" type="ORF">S01H1_28785</name>
</gene>
<feature type="non-terminal residue" evidence="3">
    <location>
        <position position="265"/>
    </location>
</feature>
<evidence type="ECO:0000313" key="3">
    <source>
        <dbReference type="EMBL" id="GAF86363.1"/>
    </source>
</evidence>
<dbReference type="InterPro" id="IPR036291">
    <property type="entry name" value="NAD(P)-bd_dom_sf"/>
</dbReference>
<dbReference type="InterPro" id="IPR055170">
    <property type="entry name" value="GFO_IDH_MocA-like_dom"/>
</dbReference>
<comment type="caution">
    <text evidence="3">The sequence shown here is derived from an EMBL/GenBank/DDBJ whole genome shotgun (WGS) entry which is preliminary data.</text>
</comment>
<dbReference type="InterPro" id="IPR000683">
    <property type="entry name" value="Gfo/Idh/MocA-like_OxRdtase_N"/>
</dbReference>
<evidence type="ECO:0000259" key="2">
    <source>
        <dbReference type="Pfam" id="PF22725"/>
    </source>
</evidence>